<dbReference type="Proteomes" id="UP000297245">
    <property type="component" value="Unassembled WGS sequence"/>
</dbReference>
<name>A0A4S8M237_DENBC</name>
<feature type="region of interest" description="Disordered" evidence="1">
    <location>
        <begin position="593"/>
        <end position="620"/>
    </location>
</feature>
<dbReference type="EMBL" id="ML179188">
    <property type="protein sequence ID" value="THU95951.1"/>
    <property type="molecule type" value="Genomic_DNA"/>
</dbReference>
<protein>
    <submittedName>
        <fullName evidence="2">Uncharacterized protein</fullName>
    </submittedName>
</protein>
<sequence>MTSVSYSSVSYSSMEPTFIPIPEGLQPLVRSMQEQCVTTGRTRSRTEDRKTHCLALAVKNPQTHKQILDFIRQCLHLLPHELTSQDLSDSLAFFVNYLLAIDFGNRNDPLDFGKQALDFQSKAIIKAIDSSNYYNVVEEIGNGVHAFKSEHTTHTTDSEDPDLEDSDLEPEVFEFTDPEDNFPASTSQVIDFLFGSPLSDVSMESAKSMSSMSISEEDVPDSVYMMFYEWKLRLEKNFLNFNPGTLSSRTSFDDLFMIEETERQKQDNSGLHMKRRRALNSLVKEMKEKGIQLLKEEGGFRKLKNSGLGKVINKITSPVYCSDYASEPHTLFRAILIREHALRYTLGNLLESWIPEEMKKEWDVSEDSRPTFTNSPSQQQRSIKEDAEGFLKLIDDEKLLLLDLQPQVSIYFLLSQETFEKFWYSWLAPNLAHKGYNVSVVSNETLYRIFSFIGEWIVKHNSIDDLTQNMKFSLVLAKIINRSASWRKLKKDLQRELFGTDPKSRTRARHRKEKKEKFGSLPYDDTPVPSLAQSSNEGPKQRGNTCPHCKDKEQKDWCTEIIIVEEKSIEQLEQMCGGQVVGCGITMVPESERMTPLSQEKQGRRKKTPPASHPSPAPPMYHADTFKLKRVCPNPEKIARCNQHIFLLKKNEQDDEVLDFVKYKAWTPDRLNILCEHNSRASATTSFHRGQKVTGWGEGSMTGWGARLPAGGAPGDGYDIYKGMAISDQGSVEEGIDLFHDHAEDALVLEETARVIHPSLVRNLKDDTKDCGRVGRYGATMYRAVNYIAGIHSEGDAGHGLCCQLEWFGKKEWDEFAFVYLAYGVYFVTEANMLWSFDANKLHGTMLPGRETIQVARLRGGKGCGAHKSSRKKDINRAKKHVQVEKRQGLREAAMD</sequence>
<feature type="compositionally biased region" description="Basic residues" evidence="1">
    <location>
        <begin position="505"/>
        <end position="514"/>
    </location>
</feature>
<feature type="compositionally biased region" description="Basic and acidic residues" evidence="1">
    <location>
        <begin position="872"/>
        <end position="881"/>
    </location>
</feature>
<evidence type="ECO:0000313" key="2">
    <source>
        <dbReference type="EMBL" id="THU95951.1"/>
    </source>
</evidence>
<reference evidence="2 3" key="1">
    <citation type="journal article" date="2019" name="Nat. Ecol. Evol.">
        <title>Megaphylogeny resolves global patterns of mushroom evolution.</title>
        <authorList>
            <person name="Varga T."/>
            <person name="Krizsan K."/>
            <person name="Foldi C."/>
            <person name="Dima B."/>
            <person name="Sanchez-Garcia M."/>
            <person name="Sanchez-Ramirez S."/>
            <person name="Szollosi G.J."/>
            <person name="Szarkandi J.G."/>
            <person name="Papp V."/>
            <person name="Albert L."/>
            <person name="Andreopoulos W."/>
            <person name="Angelini C."/>
            <person name="Antonin V."/>
            <person name="Barry K.W."/>
            <person name="Bougher N.L."/>
            <person name="Buchanan P."/>
            <person name="Buyck B."/>
            <person name="Bense V."/>
            <person name="Catcheside P."/>
            <person name="Chovatia M."/>
            <person name="Cooper J."/>
            <person name="Damon W."/>
            <person name="Desjardin D."/>
            <person name="Finy P."/>
            <person name="Geml J."/>
            <person name="Haridas S."/>
            <person name="Hughes K."/>
            <person name="Justo A."/>
            <person name="Karasinski D."/>
            <person name="Kautmanova I."/>
            <person name="Kiss B."/>
            <person name="Kocsube S."/>
            <person name="Kotiranta H."/>
            <person name="LaButti K.M."/>
            <person name="Lechner B.E."/>
            <person name="Liimatainen K."/>
            <person name="Lipzen A."/>
            <person name="Lukacs Z."/>
            <person name="Mihaltcheva S."/>
            <person name="Morgado L.N."/>
            <person name="Niskanen T."/>
            <person name="Noordeloos M.E."/>
            <person name="Ohm R.A."/>
            <person name="Ortiz-Santana B."/>
            <person name="Ovrebo C."/>
            <person name="Racz N."/>
            <person name="Riley R."/>
            <person name="Savchenko A."/>
            <person name="Shiryaev A."/>
            <person name="Soop K."/>
            <person name="Spirin V."/>
            <person name="Szebenyi C."/>
            <person name="Tomsovsky M."/>
            <person name="Tulloss R.E."/>
            <person name="Uehling J."/>
            <person name="Grigoriev I.V."/>
            <person name="Vagvolgyi C."/>
            <person name="Papp T."/>
            <person name="Martin F.M."/>
            <person name="Miettinen O."/>
            <person name="Hibbett D.S."/>
            <person name="Nagy L.G."/>
        </authorList>
    </citation>
    <scope>NUCLEOTIDE SEQUENCE [LARGE SCALE GENOMIC DNA]</scope>
    <source>
        <strain evidence="2 3">CBS 962.96</strain>
    </source>
</reference>
<accession>A0A4S8M237</accession>
<feature type="region of interest" description="Disordered" evidence="1">
    <location>
        <begin position="500"/>
        <end position="551"/>
    </location>
</feature>
<organism evidence="2 3">
    <name type="scientific">Dendrothele bispora (strain CBS 962.96)</name>
    <dbReference type="NCBI Taxonomy" id="1314807"/>
    <lineage>
        <taxon>Eukaryota</taxon>
        <taxon>Fungi</taxon>
        <taxon>Dikarya</taxon>
        <taxon>Basidiomycota</taxon>
        <taxon>Agaricomycotina</taxon>
        <taxon>Agaricomycetes</taxon>
        <taxon>Agaricomycetidae</taxon>
        <taxon>Agaricales</taxon>
        <taxon>Agaricales incertae sedis</taxon>
        <taxon>Dendrothele</taxon>
    </lineage>
</organism>
<keyword evidence="3" id="KW-1185">Reference proteome</keyword>
<dbReference type="OrthoDB" id="3049390at2759"/>
<feature type="region of interest" description="Disordered" evidence="1">
    <location>
        <begin position="861"/>
        <end position="881"/>
    </location>
</feature>
<proteinExistence type="predicted"/>
<feature type="compositionally biased region" description="Polar residues" evidence="1">
    <location>
        <begin position="531"/>
        <end position="544"/>
    </location>
</feature>
<evidence type="ECO:0000313" key="3">
    <source>
        <dbReference type="Proteomes" id="UP000297245"/>
    </source>
</evidence>
<gene>
    <name evidence="2" type="ORF">K435DRAFT_859037</name>
</gene>
<dbReference type="AlphaFoldDB" id="A0A4S8M237"/>
<evidence type="ECO:0000256" key="1">
    <source>
        <dbReference type="SAM" id="MobiDB-lite"/>
    </source>
</evidence>